<name>A0A2L0UAR1_9MICC</name>
<dbReference type="GO" id="GO:0008081">
    <property type="term" value="F:phosphoric diester hydrolase activity"/>
    <property type="evidence" value="ECO:0007669"/>
    <property type="project" value="InterPro"/>
</dbReference>
<gene>
    <name evidence="2" type="ORF">CVO76_00720</name>
</gene>
<protein>
    <submittedName>
        <fullName evidence="2">Glycerophosphodiester phosphodiesterase</fullName>
    </submittedName>
</protein>
<evidence type="ECO:0000313" key="3">
    <source>
        <dbReference type="Proteomes" id="UP000239187"/>
    </source>
</evidence>
<reference evidence="2 3" key="1">
    <citation type="submission" date="2017-11" db="EMBL/GenBank/DDBJ databases">
        <title>Draft genome of Arthrobacter agilis strain UMCV2, a plant growth-promoting rhizobacterium and biocontrol capacity of phytopathogenic fungi.</title>
        <authorList>
            <person name="Martinez-Camara R."/>
            <person name="Santoyo G."/>
            <person name="Moreno-Hagelsieb G."/>
            <person name="Valencia-Cantero E."/>
        </authorList>
    </citation>
    <scope>NUCLEOTIDE SEQUENCE [LARGE SCALE GENOMIC DNA]</scope>
    <source>
        <strain evidence="2 3">UMCV2</strain>
    </source>
</reference>
<dbReference type="PANTHER" id="PTHR43805:SF1">
    <property type="entry name" value="GP-PDE DOMAIN-CONTAINING PROTEIN"/>
    <property type="match status" value="1"/>
</dbReference>
<dbReference type="PROSITE" id="PS51704">
    <property type="entry name" value="GP_PDE"/>
    <property type="match status" value="1"/>
</dbReference>
<dbReference type="PANTHER" id="PTHR43805">
    <property type="entry name" value="GLYCEROPHOSPHORYL DIESTER PHOSPHODIESTERASE"/>
    <property type="match status" value="1"/>
</dbReference>
<dbReference type="GO" id="GO:0006629">
    <property type="term" value="P:lipid metabolic process"/>
    <property type="evidence" value="ECO:0007669"/>
    <property type="project" value="InterPro"/>
</dbReference>
<dbReference type="Pfam" id="PF03009">
    <property type="entry name" value="GDPD"/>
    <property type="match status" value="1"/>
</dbReference>
<evidence type="ECO:0000259" key="1">
    <source>
        <dbReference type="PROSITE" id="PS51704"/>
    </source>
</evidence>
<dbReference type="SUPFAM" id="SSF51695">
    <property type="entry name" value="PLC-like phosphodiesterases"/>
    <property type="match status" value="1"/>
</dbReference>
<accession>A0A2L0UAR1</accession>
<proteinExistence type="predicted"/>
<feature type="domain" description="GP-PDE" evidence="1">
    <location>
        <begin position="60"/>
        <end position="296"/>
    </location>
</feature>
<dbReference type="InterPro" id="IPR017946">
    <property type="entry name" value="PLC-like_Pdiesterase_TIM-brl"/>
</dbReference>
<organism evidence="2 3">
    <name type="scientific">Arthrobacter agilis</name>
    <dbReference type="NCBI Taxonomy" id="37921"/>
    <lineage>
        <taxon>Bacteria</taxon>
        <taxon>Bacillati</taxon>
        <taxon>Actinomycetota</taxon>
        <taxon>Actinomycetes</taxon>
        <taxon>Micrococcales</taxon>
        <taxon>Micrococcaceae</taxon>
        <taxon>Arthrobacter</taxon>
    </lineage>
</organism>
<sequence>MPWPPGTPTPSPPRTSWRLRSTRTAWHRCWRNGLRRFVRPDAGRFPYLDNRSGLRPGSLPLALSHRGFAPDGGENTMAAFERAVGLGFGYLEIDVRASSDGVVMVFHDGDLNRVAGVGGPIAARTALDLGALSIGGHGGIPTLEAVLVRWPRLRLNIDVKSDDCVRPFAELVNRLGVHDRVLVASFSDRRRLAVLRLLGRPTASSAGMAVNTLVKLLAPLGLAGAVARIARVQALQVPETYRGVRVVTGRFLRACRAGGLQVHVWTVNERTEMDRLLDLGADGLVSDAADVLAACMAARSAWPQGRPA</sequence>
<evidence type="ECO:0000313" key="2">
    <source>
        <dbReference type="EMBL" id="AUZ86330.1"/>
    </source>
</evidence>
<dbReference type="AlphaFoldDB" id="A0A2L0UAR1"/>
<dbReference type="EMBL" id="CP024915">
    <property type="protein sequence ID" value="AUZ86330.1"/>
    <property type="molecule type" value="Genomic_DNA"/>
</dbReference>
<dbReference type="InterPro" id="IPR030395">
    <property type="entry name" value="GP_PDE_dom"/>
</dbReference>
<dbReference type="Proteomes" id="UP000239187">
    <property type="component" value="Chromosome"/>
</dbReference>
<dbReference type="Gene3D" id="3.20.20.190">
    <property type="entry name" value="Phosphatidylinositol (PI) phosphodiesterase"/>
    <property type="match status" value="1"/>
</dbReference>